<evidence type="ECO:0000256" key="2">
    <source>
        <dbReference type="ARBA" id="ARBA00007951"/>
    </source>
</evidence>
<proteinExistence type="inferred from homology"/>
<accession>A0ABR9VYE8</accession>
<name>A0ABR9VYE8_9MICO</name>
<keyword evidence="5" id="KW-0378">Hydrolase</keyword>
<dbReference type="RefSeq" id="WP_193864967.1">
    <property type="nucleotide sequence ID" value="NZ_JADEYR010000002.1"/>
</dbReference>
<dbReference type="EMBL" id="JADEYR010000002">
    <property type="protein sequence ID" value="MBE9403201.1"/>
    <property type="molecule type" value="Genomic_DNA"/>
</dbReference>
<dbReference type="InterPro" id="IPR057739">
    <property type="entry name" value="Glyco_hydro_29_N"/>
</dbReference>
<gene>
    <name evidence="9" type="ORF">IOE58_02970</name>
</gene>
<comment type="similarity">
    <text evidence="2">Belongs to the glycosyl hydrolase 29 family.</text>
</comment>
<keyword evidence="10" id="KW-1185">Reference proteome</keyword>
<evidence type="ECO:0000313" key="10">
    <source>
        <dbReference type="Proteomes" id="UP000644727"/>
    </source>
</evidence>
<evidence type="ECO:0000256" key="4">
    <source>
        <dbReference type="ARBA" id="ARBA00022729"/>
    </source>
</evidence>
<protein>
    <recommendedName>
        <fullName evidence="3">alpha-L-fucosidase</fullName>
        <ecNumber evidence="3">3.2.1.51</ecNumber>
    </recommendedName>
</protein>
<reference evidence="9 10" key="1">
    <citation type="submission" date="2020-10" db="EMBL/GenBank/DDBJ databases">
        <title>Draft genome and description of Brachybacterium epidermidis sp nov.</title>
        <authorList>
            <person name="Boxberger M."/>
            <person name="La Scola B."/>
        </authorList>
    </citation>
    <scope>NUCLEOTIDE SEQUENCE [LARGE SCALE GENOMIC DNA]</scope>
    <source>
        <strain evidence="9 10">Marseille-Q2903</strain>
    </source>
</reference>
<feature type="domain" description="Glycoside hydrolase family 29 N-terminal" evidence="8">
    <location>
        <begin position="23"/>
        <end position="359"/>
    </location>
</feature>
<evidence type="ECO:0000256" key="6">
    <source>
        <dbReference type="ARBA" id="ARBA00023295"/>
    </source>
</evidence>
<evidence type="ECO:0000313" key="9">
    <source>
        <dbReference type="EMBL" id="MBE9403201.1"/>
    </source>
</evidence>
<feature type="region of interest" description="Disordered" evidence="7">
    <location>
        <begin position="424"/>
        <end position="498"/>
    </location>
</feature>
<keyword evidence="4" id="KW-0732">Signal</keyword>
<evidence type="ECO:0000256" key="1">
    <source>
        <dbReference type="ARBA" id="ARBA00004071"/>
    </source>
</evidence>
<evidence type="ECO:0000259" key="8">
    <source>
        <dbReference type="Pfam" id="PF01120"/>
    </source>
</evidence>
<dbReference type="PANTHER" id="PTHR10030">
    <property type="entry name" value="ALPHA-L-FUCOSIDASE"/>
    <property type="match status" value="1"/>
</dbReference>
<comment type="function">
    <text evidence="1">Alpha-L-fucosidase is responsible for hydrolyzing the alpha-1,6-linked fucose joined to the reducing-end N-acetylglucosamine of the carbohydrate moieties of glycoproteins.</text>
</comment>
<dbReference type="SUPFAM" id="SSF51445">
    <property type="entry name" value="(Trans)glycosidases"/>
    <property type="match status" value="1"/>
</dbReference>
<feature type="compositionally biased region" description="Basic and acidic residues" evidence="7">
    <location>
        <begin position="448"/>
        <end position="461"/>
    </location>
</feature>
<dbReference type="SMART" id="SM00812">
    <property type="entry name" value="Alpha_L_fucos"/>
    <property type="match status" value="1"/>
</dbReference>
<evidence type="ECO:0000256" key="5">
    <source>
        <dbReference type="ARBA" id="ARBA00022801"/>
    </source>
</evidence>
<dbReference type="PRINTS" id="PR00741">
    <property type="entry name" value="GLHYDRLASE29"/>
</dbReference>
<keyword evidence="6" id="KW-0326">Glycosidase</keyword>
<feature type="compositionally biased region" description="Acidic residues" evidence="7">
    <location>
        <begin position="467"/>
        <end position="476"/>
    </location>
</feature>
<evidence type="ECO:0000256" key="7">
    <source>
        <dbReference type="SAM" id="MobiDB-lite"/>
    </source>
</evidence>
<dbReference type="InterPro" id="IPR000933">
    <property type="entry name" value="Glyco_hydro_29"/>
</dbReference>
<sequence length="512" mass="56372">MISFDDRHGPEDAAPASAYPDLTVPDWYRDAKFGIFIHWGLFSVPGWADVLDRSDVTEDNAYARHQYAEWYANTVRIEGSPTRERHLKLFGEDHDYEDFADSWEPIRSSPAAMVQLARKAGAKYLVPTSKHHDGFCLWDSQTTDFTAAHHKPGRDLIAKLEEAARAAGLRFGLYYSGALDWHESDFGPITSHEELFSFRRNDEEFAAFAAAQLRELIDRFSPDILWNDIDWPDAGKHDGPNSLQQIFREYLQKVPGGMVNDRWGVPVHGVATREYQDIDSVQDEVFEATRGLGLSFGFNHDESAEHALTGAEVIRLLVDVVSKNGNLLLNIGPRADGTIPELQTLALEELGAWINEYGEAIYATRPWMHEAVRTPPEGVRFTRGTDGTGQEQLHVLLLDPEAGEVRLSAEVSAAIRELAEVPERGEKKGAAGGASDGTDEAAGSVGPGEREDADRADDARSVPDGPDRDDDDDQQEEPAAAHVDGDRVVLTPGDASDPVAVVTLPVRSGPLA</sequence>
<dbReference type="InterPro" id="IPR016286">
    <property type="entry name" value="FUC_metazoa-typ"/>
</dbReference>
<dbReference type="Proteomes" id="UP000644727">
    <property type="component" value="Unassembled WGS sequence"/>
</dbReference>
<dbReference type="Pfam" id="PF01120">
    <property type="entry name" value="Alpha_L_fucos"/>
    <property type="match status" value="1"/>
</dbReference>
<comment type="caution">
    <text evidence="9">The sequence shown here is derived from an EMBL/GenBank/DDBJ whole genome shotgun (WGS) entry which is preliminary data.</text>
</comment>
<dbReference type="Gene3D" id="3.20.20.80">
    <property type="entry name" value="Glycosidases"/>
    <property type="match status" value="1"/>
</dbReference>
<evidence type="ECO:0000256" key="3">
    <source>
        <dbReference type="ARBA" id="ARBA00012662"/>
    </source>
</evidence>
<organism evidence="9 10">
    <name type="scientific">Brachybacterium epidermidis</name>
    <dbReference type="NCBI Taxonomy" id="2781983"/>
    <lineage>
        <taxon>Bacteria</taxon>
        <taxon>Bacillati</taxon>
        <taxon>Actinomycetota</taxon>
        <taxon>Actinomycetes</taxon>
        <taxon>Micrococcales</taxon>
        <taxon>Dermabacteraceae</taxon>
        <taxon>Brachybacterium</taxon>
    </lineage>
</organism>
<dbReference type="EC" id="3.2.1.51" evidence="3"/>
<dbReference type="PANTHER" id="PTHR10030:SF37">
    <property type="entry name" value="ALPHA-L-FUCOSIDASE-RELATED"/>
    <property type="match status" value="1"/>
</dbReference>
<dbReference type="InterPro" id="IPR017853">
    <property type="entry name" value="GH"/>
</dbReference>